<feature type="repeat" description="PPR" evidence="3">
    <location>
        <begin position="361"/>
        <end position="395"/>
    </location>
</feature>
<dbReference type="Pfam" id="PF13041">
    <property type="entry name" value="PPR_2"/>
    <property type="match status" value="2"/>
</dbReference>
<dbReference type="PROSITE" id="PS51375">
    <property type="entry name" value="PPR"/>
    <property type="match status" value="3"/>
</dbReference>
<evidence type="ECO:0000256" key="1">
    <source>
        <dbReference type="ARBA" id="ARBA00006643"/>
    </source>
</evidence>
<organism evidence="5 6">
    <name type="scientific">Prunus dulcis</name>
    <name type="common">Almond</name>
    <name type="synonym">Amygdalus dulcis</name>
    <dbReference type="NCBI Taxonomy" id="3755"/>
    <lineage>
        <taxon>Eukaryota</taxon>
        <taxon>Viridiplantae</taxon>
        <taxon>Streptophyta</taxon>
        <taxon>Embryophyta</taxon>
        <taxon>Tracheophyta</taxon>
        <taxon>Spermatophyta</taxon>
        <taxon>Magnoliopsida</taxon>
        <taxon>eudicotyledons</taxon>
        <taxon>Gunneridae</taxon>
        <taxon>Pentapetalae</taxon>
        <taxon>rosids</taxon>
        <taxon>fabids</taxon>
        <taxon>Rosales</taxon>
        <taxon>Rosaceae</taxon>
        <taxon>Amygdaloideae</taxon>
        <taxon>Amygdaleae</taxon>
        <taxon>Prunus</taxon>
    </lineage>
</organism>
<feature type="domain" description="DYW" evidence="4">
    <location>
        <begin position="576"/>
        <end position="668"/>
    </location>
</feature>
<dbReference type="InterPro" id="IPR011990">
    <property type="entry name" value="TPR-like_helical_dom_sf"/>
</dbReference>
<dbReference type="Pfam" id="PF14432">
    <property type="entry name" value="DYW_deaminase"/>
    <property type="match status" value="1"/>
</dbReference>
<protein>
    <recommendedName>
        <fullName evidence="4">DYW domain-containing protein</fullName>
    </recommendedName>
</protein>
<keyword evidence="6" id="KW-1185">Reference proteome</keyword>
<dbReference type="PANTHER" id="PTHR47926">
    <property type="entry name" value="PENTATRICOPEPTIDE REPEAT-CONTAINING PROTEIN"/>
    <property type="match status" value="1"/>
</dbReference>
<proteinExistence type="inferred from homology"/>
<dbReference type="NCBIfam" id="TIGR00756">
    <property type="entry name" value="PPR"/>
    <property type="match status" value="4"/>
</dbReference>
<dbReference type="FunFam" id="1.25.40.10:FF:000031">
    <property type="entry name" value="Pentatricopeptide repeat-containing protein mitochondrial"/>
    <property type="match status" value="1"/>
</dbReference>
<dbReference type="Pfam" id="PF12854">
    <property type="entry name" value="PPR_1"/>
    <property type="match status" value="1"/>
</dbReference>
<evidence type="ECO:0000256" key="2">
    <source>
        <dbReference type="ARBA" id="ARBA00022737"/>
    </source>
</evidence>
<evidence type="ECO:0000313" key="5">
    <source>
        <dbReference type="EMBL" id="KAI5354583.1"/>
    </source>
</evidence>
<accession>A0AAD4ZUM5</accession>
<dbReference type="GO" id="GO:0009451">
    <property type="term" value="P:RNA modification"/>
    <property type="evidence" value="ECO:0007669"/>
    <property type="project" value="InterPro"/>
</dbReference>
<evidence type="ECO:0000259" key="4">
    <source>
        <dbReference type="Pfam" id="PF14432"/>
    </source>
</evidence>
<dbReference type="Gene3D" id="1.25.40.10">
    <property type="entry name" value="Tetratricopeptide repeat domain"/>
    <property type="match status" value="5"/>
</dbReference>
<dbReference type="EMBL" id="JAJFAZ020000001">
    <property type="protein sequence ID" value="KAI5354583.1"/>
    <property type="molecule type" value="Genomic_DNA"/>
</dbReference>
<dbReference type="Pfam" id="PF20431">
    <property type="entry name" value="E_motif"/>
    <property type="match status" value="1"/>
</dbReference>
<name>A0AAD4ZUM5_PRUDU</name>
<evidence type="ECO:0000256" key="3">
    <source>
        <dbReference type="PROSITE-ProRule" id="PRU00708"/>
    </source>
</evidence>
<keyword evidence="2" id="KW-0677">Repeat</keyword>
<sequence>MFSPHLKSNRVSDSAEPILALLYPHNHPKLTHLLLRCATQLTIRHLYQIQAQATINPLPSIDPNIIAVKLIGVCADHANIRHVELVFNHFLTAPNIFVYNALLKAFAQNNDWQHTIYYFNRQLGSPNAPAPDEYTFTSVLKACAGLAQVTEGEKVHCFVAKYGCEGNLFVRNSLTDMYFKVGNFGIAQKLFDEMGVRDVVSWNTLVSGYCLSGRVDKARWVFDGMAEKTLFSWSTMITAYAKFGELGEARRLFDEMPERNVVSWNAMIAGYAQNEKYAEAIGLFRQMQQYGLAPNDVTLVSVLSACAHLGALDLGKWIDKFIRQRGMELGLFLGNALADMYAKCGCIAEAKLVFGKMHQRDVISWSIIITGLAMNGHADEAFGSFNKMIEHEVKPNDITFMGLLTACTHVGLVDKGLEYFDMMDKRYGIFPKVEHYGCVVDLLSRAGRLVEAEDLINSMPVKPNVIVWGALLGGCRIYKDTERGERVVQHILELDSDHSGSYVYLANVYTSMGRLDDAANCRLRMRDKGVTKTPGCSWIEVDNIVHEFFMGDLSHPRLDKIYWMIRELRRKMKLAGYKPKTDLVLHTIDEEEKEDALSVHSEKLAIAFGLLSTSPGTTIRIVKNLRVCNDCHDATKIISKIVEREIIVRDRSRFHHFKDGKCSCNDYW</sequence>
<dbReference type="FunFam" id="1.25.40.10:FF:000596">
    <property type="entry name" value="Pentatricopeptide repeat-containing protein, mitochondrial"/>
    <property type="match status" value="1"/>
</dbReference>
<dbReference type="FunFam" id="1.25.40.10:FF:000366">
    <property type="entry name" value="Pentatricopeptide (PPR) repeat-containing protein"/>
    <property type="match status" value="1"/>
</dbReference>
<dbReference type="Pfam" id="PF01535">
    <property type="entry name" value="PPR"/>
    <property type="match status" value="2"/>
</dbReference>
<feature type="repeat" description="PPR" evidence="3">
    <location>
        <begin position="198"/>
        <end position="232"/>
    </location>
</feature>
<dbReference type="InterPro" id="IPR002885">
    <property type="entry name" value="PPR_rpt"/>
</dbReference>
<dbReference type="InterPro" id="IPR046848">
    <property type="entry name" value="E_motif"/>
</dbReference>
<dbReference type="GO" id="GO:0003723">
    <property type="term" value="F:RNA binding"/>
    <property type="evidence" value="ECO:0007669"/>
    <property type="project" value="InterPro"/>
</dbReference>
<comment type="similarity">
    <text evidence="1">Belongs to the PPR family. PCMP-H subfamily.</text>
</comment>
<evidence type="ECO:0000313" key="6">
    <source>
        <dbReference type="Proteomes" id="UP001054821"/>
    </source>
</evidence>
<dbReference type="Proteomes" id="UP001054821">
    <property type="component" value="Chromosome 1"/>
</dbReference>
<feature type="repeat" description="PPR" evidence="3">
    <location>
        <begin position="260"/>
        <end position="294"/>
    </location>
</feature>
<gene>
    <name evidence="5" type="ORF">L3X38_007478</name>
</gene>
<dbReference type="InterPro" id="IPR046960">
    <property type="entry name" value="PPR_At4g14850-like_plant"/>
</dbReference>
<dbReference type="PANTHER" id="PTHR47926:SF463">
    <property type="entry name" value="PENTATRICOPEPTIDE REPEAT-CONTAINING PROTEIN"/>
    <property type="match status" value="1"/>
</dbReference>
<dbReference type="InterPro" id="IPR032867">
    <property type="entry name" value="DYW_dom"/>
</dbReference>
<comment type="caution">
    <text evidence="5">The sequence shown here is derived from an EMBL/GenBank/DDBJ whole genome shotgun (WGS) entry which is preliminary data.</text>
</comment>
<dbReference type="SUPFAM" id="SSF48452">
    <property type="entry name" value="TPR-like"/>
    <property type="match status" value="1"/>
</dbReference>
<dbReference type="GO" id="GO:0008270">
    <property type="term" value="F:zinc ion binding"/>
    <property type="evidence" value="ECO:0007669"/>
    <property type="project" value="InterPro"/>
</dbReference>
<reference evidence="5 6" key="1">
    <citation type="journal article" date="2022" name="G3 (Bethesda)">
        <title>Whole-genome sequence and methylome profiling of the almond [Prunus dulcis (Mill.) D.A. Webb] cultivar 'Nonpareil'.</title>
        <authorList>
            <person name="D'Amico-Willman K.M."/>
            <person name="Ouma W.Z."/>
            <person name="Meulia T."/>
            <person name="Sideli G.M."/>
            <person name="Gradziel T.M."/>
            <person name="Fresnedo-Ramirez J."/>
        </authorList>
    </citation>
    <scope>NUCLEOTIDE SEQUENCE [LARGE SCALE GENOMIC DNA]</scope>
    <source>
        <strain evidence="5">Clone GOH B32 T37-40</strain>
    </source>
</reference>
<dbReference type="AlphaFoldDB" id="A0AAD4ZUM5"/>